<dbReference type="Proteomes" id="UP000824533">
    <property type="component" value="Linkage Group LG09"/>
</dbReference>
<proteinExistence type="predicted"/>
<keyword evidence="2" id="KW-1185">Reference proteome</keyword>
<name>A0ACC1D409_9NEOP</name>
<evidence type="ECO:0000313" key="2">
    <source>
        <dbReference type="Proteomes" id="UP000824533"/>
    </source>
</evidence>
<evidence type="ECO:0000313" key="1">
    <source>
        <dbReference type="EMBL" id="KAJ0178605.1"/>
    </source>
</evidence>
<reference evidence="1 2" key="1">
    <citation type="journal article" date="2021" name="Front. Genet.">
        <title>Chromosome-Level Genome Assembly Reveals Significant Gene Expansion in the Toll and IMD Signaling Pathways of Dendrolimus kikuchii.</title>
        <authorList>
            <person name="Zhou J."/>
            <person name="Wu P."/>
            <person name="Xiong Z."/>
            <person name="Liu N."/>
            <person name="Zhao N."/>
            <person name="Ji M."/>
            <person name="Qiu Y."/>
            <person name="Yang B."/>
        </authorList>
    </citation>
    <scope>NUCLEOTIDE SEQUENCE [LARGE SCALE GENOMIC DNA]</scope>
    <source>
        <strain evidence="1">Ann1</strain>
    </source>
</reference>
<gene>
    <name evidence="1" type="ORF">K1T71_005380</name>
</gene>
<dbReference type="EMBL" id="CM034395">
    <property type="protein sequence ID" value="KAJ0178605.1"/>
    <property type="molecule type" value="Genomic_DNA"/>
</dbReference>
<organism evidence="1 2">
    <name type="scientific">Dendrolimus kikuchii</name>
    <dbReference type="NCBI Taxonomy" id="765133"/>
    <lineage>
        <taxon>Eukaryota</taxon>
        <taxon>Metazoa</taxon>
        <taxon>Ecdysozoa</taxon>
        <taxon>Arthropoda</taxon>
        <taxon>Hexapoda</taxon>
        <taxon>Insecta</taxon>
        <taxon>Pterygota</taxon>
        <taxon>Neoptera</taxon>
        <taxon>Endopterygota</taxon>
        <taxon>Lepidoptera</taxon>
        <taxon>Glossata</taxon>
        <taxon>Ditrysia</taxon>
        <taxon>Bombycoidea</taxon>
        <taxon>Lasiocampidae</taxon>
        <taxon>Dendrolimus</taxon>
    </lineage>
</organism>
<accession>A0ACC1D409</accession>
<sequence>MKEIHTEEVPNPDKKIEDEDDYIVKSIGAFGRWQFILCFVVSLSRLIALWNLLSIFFLTATTDFKCVKFQNYSLLLTTNETFEAETSVCYEDCIEYAYTSSVFERTLIAEFGLICDRKWMVSFLQTILMFGLVVGVSFFGWISDRFGRSKTIYMSTIMNICLMFGIAFSPNYWIFVTFRFFIGLATGGIMASTTVYISEIVGPEVKDIAVNLALATDPISIISLALFAYLAPTWRWYQIQYSSISVIILVALLFIPETPRWLIATKKPDEALTLLIKAARYIPITILVTKKLDRRISTISSLIIVSAAMIILIFVPKGTWASTIIGIFGVCAINSTFLIIYIYVVELYATPVRNMGFGINTASSKVGAMLAPFIANLEPHWAASLIFAVLALIAVRFCLLLPETKGQKLRDDLDE</sequence>
<protein>
    <submittedName>
        <fullName evidence="1">Uncharacterized protein</fullName>
    </submittedName>
</protein>
<comment type="caution">
    <text evidence="1">The sequence shown here is derived from an EMBL/GenBank/DDBJ whole genome shotgun (WGS) entry which is preliminary data.</text>
</comment>